<dbReference type="OrthoDB" id="581870at2"/>
<gene>
    <name evidence="7" type="ORF">BFG52_10420</name>
</gene>
<evidence type="ECO:0000256" key="3">
    <source>
        <dbReference type="ARBA" id="ARBA00022692"/>
    </source>
</evidence>
<evidence type="ECO:0000256" key="2">
    <source>
        <dbReference type="ARBA" id="ARBA00022475"/>
    </source>
</evidence>
<evidence type="ECO:0000313" key="7">
    <source>
        <dbReference type="EMBL" id="AOA58724.1"/>
    </source>
</evidence>
<evidence type="ECO:0000256" key="5">
    <source>
        <dbReference type="ARBA" id="ARBA00023136"/>
    </source>
</evidence>
<dbReference type="GO" id="GO:0015171">
    <property type="term" value="F:amino acid transmembrane transporter activity"/>
    <property type="evidence" value="ECO:0007669"/>
    <property type="project" value="TreeGrafter"/>
</dbReference>
<evidence type="ECO:0000256" key="6">
    <source>
        <dbReference type="SAM" id="Phobius"/>
    </source>
</evidence>
<organism evidence="7 8">
    <name type="scientific">Acinetobacter larvae</name>
    <dbReference type="NCBI Taxonomy" id="1789224"/>
    <lineage>
        <taxon>Bacteria</taxon>
        <taxon>Pseudomonadati</taxon>
        <taxon>Pseudomonadota</taxon>
        <taxon>Gammaproteobacteria</taxon>
        <taxon>Moraxellales</taxon>
        <taxon>Moraxellaceae</taxon>
        <taxon>Acinetobacter</taxon>
    </lineage>
</organism>
<evidence type="ECO:0000256" key="1">
    <source>
        <dbReference type="ARBA" id="ARBA00004651"/>
    </source>
</evidence>
<feature type="transmembrane region" description="Helical" evidence="6">
    <location>
        <begin position="40"/>
        <end position="63"/>
    </location>
</feature>
<comment type="subcellular location">
    <subcellularLocation>
        <location evidence="1">Cell membrane</location>
        <topology evidence="1">Multi-pass membrane protein</topology>
    </subcellularLocation>
</comment>
<dbReference type="STRING" id="1789224.BFG52_10420"/>
<evidence type="ECO:0000256" key="4">
    <source>
        <dbReference type="ARBA" id="ARBA00022989"/>
    </source>
</evidence>
<evidence type="ECO:0000313" key="8">
    <source>
        <dbReference type="Proteomes" id="UP000093391"/>
    </source>
</evidence>
<feature type="transmembrane region" description="Helical" evidence="6">
    <location>
        <begin position="151"/>
        <end position="171"/>
    </location>
</feature>
<dbReference type="PANTHER" id="PTHR30086">
    <property type="entry name" value="ARGININE EXPORTER PROTEIN ARGO"/>
    <property type="match status" value="1"/>
</dbReference>
<dbReference type="GO" id="GO:0005886">
    <property type="term" value="C:plasma membrane"/>
    <property type="evidence" value="ECO:0007669"/>
    <property type="project" value="UniProtKB-SubCell"/>
</dbReference>
<accession>A0A1B2M0J0</accession>
<feature type="transmembrane region" description="Helical" evidence="6">
    <location>
        <begin position="113"/>
        <end position="139"/>
    </location>
</feature>
<keyword evidence="3 6" id="KW-0812">Transmembrane</keyword>
<dbReference type="KEGG" id="ala:BFG52_10420"/>
<dbReference type="InterPro" id="IPR001123">
    <property type="entry name" value="LeuE-type"/>
</dbReference>
<feature type="transmembrane region" description="Helical" evidence="6">
    <location>
        <begin position="183"/>
        <end position="203"/>
    </location>
</feature>
<dbReference type="RefSeq" id="WP_067555725.1">
    <property type="nucleotide sequence ID" value="NZ_CP016895.1"/>
</dbReference>
<dbReference type="Proteomes" id="UP000093391">
    <property type="component" value="Chromosome"/>
</dbReference>
<feature type="transmembrane region" description="Helical" evidence="6">
    <location>
        <begin position="72"/>
        <end position="93"/>
    </location>
</feature>
<dbReference type="Pfam" id="PF01810">
    <property type="entry name" value="LysE"/>
    <property type="match status" value="1"/>
</dbReference>
<proteinExistence type="predicted"/>
<dbReference type="EMBL" id="CP016895">
    <property type="protein sequence ID" value="AOA58724.1"/>
    <property type="molecule type" value="Genomic_DNA"/>
</dbReference>
<sequence length="209" mass="23490">MSMLLTICALHFIAQLTPGPDVLLIAKSAAANRNIDTFKIILGITVGVVVWVVLTLLGFQVLIEQWPWIQQIIMVLGGIFLARMGVAMFKSGLASFNQSTDLNDERPVQRQNYFLLGLMTNLSNPKIVIYFSSVFSLALSSNASNSLKAELAFLIPLQTILTFSLLMFILSRPKIKQIYQYCSAYIDLISGGLFMLFAIWLWLDVWRTF</sequence>
<keyword evidence="8" id="KW-1185">Reference proteome</keyword>
<dbReference type="AlphaFoldDB" id="A0A1B2M0J0"/>
<keyword evidence="4 6" id="KW-1133">Transmembrane helix</keyword>
<name>A0A1B2M0J0_9GAMM</name>
<reference evidence="7 8" key="1">
    <citation type="submission" date="2016-08" db="EMBL/GenBank/DDBJ databases">
        <authorList>
            <person name="Seilhamer J.J."/>
        </authorList>
    </citation>
    <scope>NUCLEOTIDE SEQUENCE [LARGE SCALE GENOMIC DNA]</scope>
    <source>
        <strain evidence="7 8">BRTC-1</strain>
    </source>
</reference>
<dbReference type="PANTHER" id="PTHR30086:SF19">
    <property type="entry name" value="THREONINE EFFLUX PROTEIN"/>
    <property type="match status" value="1"/>
</dbReference>
<protein>
    <submittedName>
        <fullName evidence="7">Threonine transporter RhtB</fullName>
    </submittedName>
</protein>
<keyword evidence="5 6" id="KW-0472">Membrane</keyword>
<keyword evidence="2" id="KW-1003">Cell membrane</keyword>